<proteinExistence type="inferred from homology"/>
<dbReference type="EMBL" id="KL197710">
    <property type="protein sequence ID" value="KDQ63228.1"/>
    <property type="molecule type" value="Genomic_DNA"/>
</dbReference>
<dbReference type="SUPFAM" id="SSF110395">
    <property type="entry name" value="CutC-like"/>
    <property type="match status" value="1"/>
</dbReference>
<evidence type="ECO:0000256" key="1">
    <source>
        <dbReference type="ARBA" id="ARBA00007768"/>
    </source>
</evidence>
<dbReference type="InParanoid" id="A0A067Q852"/>
<gene>
    <name evidence="3" type="ORF">JAAARDRAFT_168823</name>
</gene>
<dbReference type="AlphaFoldDB" id="A0A067Q852"/>
<dbReference type="InterPro" id="IPR005627">
    <property type="entry name" value="CutC-like"/>
</dbReference>
<dbReference type="HAMAP" id="MF_00795">
    <property type="entry name" value="CutC"/>
    <property type="match status" value="1"/>
</dbReference>
<dbReference type="PANTHER" id="PTHR12598">
    <property type="entry name" value="COPPER HOMEOSTASIS PROTEIN CUTC"/>
    <property type="match status" value="1"/>
</dbReference>
<dbReference type="GO" id="GO:0005507">
    <property type="term" value="F:copper ion binding"/>
    <property type="evidence" value="ECO:0007669"/>
    <property type="project" value="TreeGrafter"/>
</dbReference>
<dbReference type="STRING" id="933084.A0A067Q852"/>
<dbReference type="OrthoDB" id="7392499at2759"/>
<accession>A0A067Q852</accession>
<reference evidence="4" key="1">
    <citation type="journal article" date="2014" name="Proc. Natl. Acad. Sci. U.S.A.">
        <title>Extensive sampling of basidiomycete genomes demonstrates inadequacy of the white-rot/brown-rot paradigm for wood decay fungi.</title>
        <authorList>
            <person name="Riley R."/>
            <person name="Salamov A.A."/>
            <person name="Brown D.W."/>
            <person name="Nagy L.G."/>
            <person name="Floudas D."/>
            <person name="Held B.W."/>
            <person name="Levasseur A."/>
            <person name="Lombard V."/>
            <person name="Morin E."/>
            <person name="Otillar R."/>
            <person name="Lindquist E.A."/>
            <person name="Sun H."/>
            <person name="LaButti K.M."/>
            <person name="Schmutz J."/>
            <person name="Jabbour D."/>
            <person name="Luo H."/>
            <person name="Baker S.E."/>
            <person name="Pisabarro A.G."/>
            <person name="Walton J.D."/>
            <person name="Blanchette R.A."/>
            <person name="Henrissat B."/>
            <person name="Martin F."/>
            <person name="Cullen D."/>
            <person name="Hibbett D.S."/>
            <person name="Grigoriev I.V."/>
        </authorList>
    </citation>
    <scope>NUCLEOTIDE SEQUENCE [LARGE SCALE GENOMIC DNA]</scope>
    <source>
        <strain evidence="4">MUCL 33604</strain>
    </source>
</reference>
<dbReference type="Pfam" id="PF03932">
    <property type="entry name" value="CutC"/>
    <property type="match status" value="1"/>
</dbReference>
<dbReference type="HOGENOM" id="CLU_050555_3_2_1"/>
<dbReference type="Gene3D" id="3.20.20.380">
    <property type="entry name" value="Copper homeostasis (CutC) domain"/>
    <property type="match status" value="1"/>
</dbReference>
<dbReference type="InterPro" id="IPR036822">
    <property type="entry name" value="CutC-like_dom_sf"/>
</dbReference>
<dbReference type="Proteomes" id="UP000027265">
    <property type="component" value="Unassembled WGS sequence"/>
</dbReference>
<evidence type="ECO:0000256" key="2">
    <source>
        <dbReference type="ARBA" id="ARBA00019014"/>
    </source>
</evidence>
<dbReference type="PANTHER" id="PTHR12598:SF0">
    <property type="entry name" value="COPPER HOMEOSTASIS PROTEIN CUTC HOMOLOG"/>
    <property type="match status" value="1"/>
</dbReference>
<evidence type="ECO:0000313" key="3">
    <source>
        <dbReference type="EMBL" id="KDQ63228.1"/>
    </source>
</evidence>
<protein>
    <recommendedName>
        <fullName evidence="2">Copper homeostasis protein cutC homolog</fullName>
    </recommendedName>
</protein>
<comment type="similarity">
    <text evidence="1">Belongs to the CutC family.</text>
</comment>
<organism evidence="3 4">
    <name type="scientific">Jaapia argillacea MUCL 33604</name>
    <dbReference type="NCBI Taxonomy" id="933084"/>
    <lineage>
        <taxon>Eukaryota</taxon>
        <taxon>Fungi</taxon>
        <taxon>Dikarya</taxon>
        <taxon>Basidiomycota</taxon>
        <taxon>Agaricomycotina</taxon>
        <taxon>Agaricomycetes</taxon>
        <taxon>Agaricomycetidae</taxon>
        <taxon>Jaapiales</taxon>
        <taxon>Jaapiaceae</taxon>
        <taxon>Jaapia</taxon>
    </lineage>
</organism>
<name>A0A067Q852_9AGAM</name>
<sequence length="269" mass="28665">MSPFTGGRILIEVCVDSVESAVAAVRGGADRLELCGNLGIGGGTTPSMGLLKMVQRAVPMTPIMVMIRPRTGDFLYSEDELDVIIQDVRVFKASGLVAGIVIGVLTSEGCVDIKKTKRIVEEASPLQVCFHRAFDMTRDGTEAFADLSSIDGLTRILTSGLGKSAPSTLPALENLLHLADKQRSKNQVVILPGSGINPGTIESILDSLLPLGLREIHLSGGSWMNGGMVFRRDGMGMGVDGNGEWGIWRTDQQTIRSLRTIVDQACGSP</sequence>
<evidence type="ECO:0000313" key="4">
    <source>
        <dbReference type="Proteomes" id="UP000027265"/>
    </source>
</evidence>
<keyword evidence="4" id="KW-1185">Reference proteome</keyword>